<name>A0A382CHL4_9ZZZZ</name>
<evidence type="ECO:0000313" key="1">
    <source>
        <dbReference type="EMBL" id="SVB25540.1"/>
    </source>
</evidence>
<proteinExistence type="predicted"/>
<reference evidence="1" key="1">
    <citation type="submission" date="2018-05" db="EMBL/GenBank/DDBJ databases">
        <authorList>
            <person name="Lanie J.A."/>
            <person name="Ng W.-L."/>
            <person name="Kazmierczak K.M."/>
            <person name="Andrzejewski T.M."/>
            <person name="Davidsen T.M."/>
            <person name="Wayne K.J."/>
            <person name="Tettelin H."/>
            <person name="Glass J.I."/>
            <person name="Rusch D."/>
            <person name="Podicherti R."/>
            <person name="Tsui H.-C.T."/>
            <person name="Winkler M.E."/>
        </authorList>
    </citation>
    <scope>NUCLEOTIDE SEQUENCE</scope>
</reference>
<sequence length="440" mass="45745">MSKALSSTALVALVGFLGFIKPQALVAQLTDASATTLGLSGNNTATVRGFGAISVNPAGLAMSGSGFSLALFPTQIRSDMDPIRLADLRDVQRIMIPEATKEDWLARVTTEGGQTGSLGIDISEVAFTSGNLGFQVSTLMVGSFSLSPGVVEGLLYGNAGRTGSPTSLDLANTSLEGFAISTAGLAIGIPIPSSSGDIAVGVTAKYSIGHDVLVGHSMGGSIQDNPITVDLDFPTVETSNGYIRDLISTGLAWKVPSFNGGGIGIDLGLMVQRDRVSFGASVLNVINTFSWDESKLRYRPGTASFELGENDSNFDQMPYGSAPDSLRTLISEMAFNPSIRAGVALDLTRELTVSGDLHNRFSGQGIGLPPKFHLGLGAEFRGISVLHLRSGVALITDGIQYGGGASLILGPVNISVAGALQTGALRKKALGQFTLSFWNR</sequence>
<dbReference type="Gene3D" id="2.40.160.60">
    <property type="entry name" value="Outer membrane protein transport protein (OMPP1/FadL/TodX)"/>
    <property type="match status" value="1"/>
</dbReference>
<organism evidence="1">
    <name type="scientific">marine metagenome</name>
    <dbReference type="NCBI Taxonomy" id="408172"/>
    <lineage>
        <taxon>unclassified sequences</taxon>
        <taxon>metagenomes</taxon>
        <taxon>ecological metagenomes</taxon>
    </lineage>
</organism>
<protein>
    <recommendedName>
        <fullName evidence="2">DUF5723 domain-containing protein</fullName>
    </recommendedName>
</protein>
<evidence type="ECO:0008006" key="2">
    <source>
        <dbReference type="Google" id="ProtNLM"/>
    </source>
</evidence>
<dbReference type="EMBL" id="UINC01034538">
    <property type="protein sequence ID" value="SVB25540.1"/>
    <property type="molecule type" value="Genomic_DNA"/>
</dbReference>
<gene>
    <name evidence="1" type="ORF">METZ01_LOCUS178394</name>
</gene>
<dbReference type="AlphaFoldDB" id="A0A382CHL4"/>
<accession>A0A382CHL4</accession>